<dbReference type="OrthoDB" id="3526022at2"/>
<evidence type="ECO:0000313" key="2">
    <source>
        <dbReference type="Proteomes" id="UP000431401"/>
    </source>
</evidence>
<sequence length="138" mass="14448">MKISVLLADSAQAGTDGKVHALGIGWSTIGTPTAPMSVIVLSDLDDEDREEQYSFTVTLCDRDGAAYEFETETGKHSLSLNITLPAPPPNGVPGARRLAAVANLGPGLLLPPASYHWVAEVTGSGLRGSTMFTVVPQD</sequence>
<dbReference type="InterPro" id="IPR054221">
    <property type="entry name" value="DUF6941"/>
</dbReference>
<dbReference type="RefSeq" id="WP_153344826.1">
    <property type="nucleotide sequence ID" value="NZ_WEGI01000009.1"/>
</dbReference>
<dbReference type="Pfam" id="PF22091">
    <property type="entry name" value="DUF6941"/>
    <property type="match status" value="1"/>
</dbReference>
<reference evidence="1 2" key="1">
    <citation type="submission" date="2019-10" db="EMBL/GenBank/DDBJ databases">
        <title>Nocardia macrotermitis sp. nov. and Nocardia aurantia sp. nov., isolated from the gut of fungus growing-termite Macrotermes natalensis.</title>
        <authorList>
            <person name="Benndorf R."/>
            <person name="Schwitalla J."/>
            <person name="Martin K."/>
            <person name="De Beer W."/>
            <person name="Kaster A.-K."/>
            <person name="Vollmers J."/>
            <person name="Poulsen M."/>
            <person name="Beemelmanns C."/>
        </authorList>
    </citation>
    <scope>NUCLEOTIDE SEQUENCE [LARGE SCALE GENOMIC DNA]</scope>
    <source>
        <strain evidence="1 2">RB56</strain>
    </source>
</reference>
<keyword evidence="2" id="KW-1185">Reference proteome</keyword>
<proteinExistence type="predicted"/>
<evidence type="ECO:0000313" key="1">
    <source>
        <dbReference type="EMBL" id="MQY28678.1"/>
    </source>
</evidence>
<gene>
    <name evidence="1" type="ORF">NRB56_42620</name>
</gene>
<accession>A0A7K0DSX6</accession>
<dbReference type="AlphaFoldDB" id="A0A7K0DSX6"/>
<dbReference type="Proteomes" id="UP000431401">
    <property type="component" value="Unassembled WGS sequence"/>
</dbReference>
<protein>
    <submittedName>
        <fullName evidence="1">Uncharacterized protein</fullName>
    </submittedName>
</protein>
<comment type="caution">
    <text evidence="1">The sequence shown here is derived from an EMBL/GenBank/DDBJ whole genome shotgun (WGS) entry which is preliminary data.</text>
</comment>
<name>A0A7K0DSX6_9NOCA</name>
<dbReference type="EMBL" id="WEGI01000009">
    <property type="protein sequence ID" value="MQY28678.1"/>
    <property type="molecule type" value="Genomic_DNA"/>
</dbReference>
<organism evidence="1 2">
    <name type="scientific">Nocardia aurantia</name>
    <dbReference type="NCBI Taxonomy" id="2585199"/>
    <lineage>
        <taxon>Bacteria</taxon>
        <taxon>Bacillati</taxon>
        <taxon>Actinomycetota</taxon>
        <taxon>Actinomycetes</taxon>
        <taxon>Mycobacteriales</taxon>
        <taxon>Nocardiaceae</taxon>
        <taxon>Nocardia</taxon>
    </lineage>
</organism>